<gene>
    <name evidence="2" type="ORF">ERS852573_00871</name>
</gene>
<dbReference type="InterPro" id="IPR021361">
    <property type="entry name" value="Tad2-like_dom"/>
</dbReference>
<protein>
    <submittedName>
        <fullName evidence="2">Protein of uncharacterized function (DUF2829)</fullName>
    </submittedName>
</protein>
<sequence length="168" mass="19273">MTFKEAFEAMKHGAKVKLPGWNGYWCWDDDKKTIMIHCRPKDSDKGQGKVLDIRETQRVEYTFMHTQRDDWMIADEENCGVLGGQSTFGFDDAIRYLKRGLKVARKGWNGKGMYLFLCFPASIEPKAENVEIYSARQSIAIRTADSSIVVGWNASQTDMLAEDWVFVE</sequence>
<proteinExistence type="predicted"/>
<evidence type="ECO:0000313" key="3">
    <source>
        <dbReference type="Proteomes" id="UP000095597"/>
    </source>
</evidence>
<dbReference type="EMBL" id="CYXO01000004">
    <property type="protein sequence ID" value="CUM86311.1"/>
    <property type="molecule type" value="Genomic_DNA"/>
</dbReference>
<organism evidence="2 3">
    <name type="scientific">Dorea longicatena</name>
    <dbReference type="NCBI Taxonomy" id="88431"/>
    <lineage>
        <taxon>Bacteria</taxon>
        <taxon>Bacillati</taxon>
        <taxon>Bacillota</taxon>
        <taxon>Clostridia</taxon>
        <taxon>Lachnospirales</taxon>
        <taxon>Lachnospiraceae</taxon>
        <taxon>Dorea</taxon>
    </lineage>
</organism>
<dbReference type="AlphaFoldDB" id="A0A173S7S6"/>
<dbReference type="OrthoDB" id="9806476at2"/>
<reference evidence="2 3" key="1">
    <citation type="submission" date="2015-09" db="EMBL/GenBank/DDBJ databases">
        <authorList>
            <consortium name="Pathogen Informatics"/>
        </authorList>
    </citation>
    <scope>NUCLEOTIDE SEQUENCE [LARGE SCALE GENOMIC DNA]</scope>
    <source>
        <strain evidence="2 3">2789STDY5834961</strain>
    </source>
</reference>
<feature type="domain" description="Thoeris anti-defense 2-like" evidence="1">
    <location>
        <begin position="90"/>
        <end position="167"/>
    </location>
</feature>
<evidence type="ECO:0000259" key="1">
    <source>
        <dbReference type="Pfam" id="PF11195"/>
    </source>
</evidence>
<accession>A0A173S7S6</accession>
<evidence type="ECO:0000313" key="2">
    <source>
        <dbReference type="EMBL" id="CUM86311.1"/>
    </source>
</evidence>
<dbReference type="Pfam" id="PF11195">
    <property type="entry name" value="Tad2-like"/>
    <property type="match status" value="1"/>
</dbReference>
<dbReference type="Proteomes" id="UP000095597">
    <property type="component" value="Unassembled WGS sequence"/>
</dbReference>
<name>A0A173S7S6_9FIRM</name>
<dbReference type="RefSeq" id="WP_055213764.1">
    <property type="nucleotide sequence ID" value="NZ_CYXO01000004.1"/>
</dbReference>